<proteinExistence type="predicted"/>
<name>A0A167P1W0_9HYPO</name>
<comment type="caution">
    <text evidence="2">The sequence shown here is derived from an EMBL/GenBank/DDBJ whole genome shotgun (WGS) entry which is preliminary data.</text>
</comment>
<evidence type="ECO:0000313" key="3">
    <source>
        <dbReference type="Proteomes" id="UP000076874"/>
    </source>
</evidence>
<dbReference type="InterPro" id="IPR036673">
    <property type="entry name" value="Cyanovirin-N_sf"/>
</dbReference>
<dbReference type="EMBL" id="AZHD01000017">
    <property type="protein sequence ID" value="OAA56199.1"/>
    <property type="molecule type" value="Genomic_DNA"/>
</dbReference>
<dbReference type="AlphaFoldDB" id="A0A167P1W0"/>
<keyword evidence="1" id="KW-0732">Signal</keyword>
<protein>
    <recommendedName>
        <fullName evidence="4">Cyanovirin-N domain-containing protein</fullName>
    </recommendedName>
</protein>
<evidence type="ECO:0000313" key="2">
    <source>
        <dbReference type="EMBL" id="OAA56199.1"/>
    </source>
</evidence>
<evidence type="ECO:0008006" key="4">
    <source>
        <dbReference type="Google" id="ProtNLM"/>
    </source>
</evidence>
<gene>
    <name evidence="2" type="ORF">SPI_07810</name>
</gene>
<organism evidence="2 3">
    <name type="scientific">Niveomyces insectorum RCEF 264</name>
    <dbReference type="NCBI Taxonomy" id="1081102"/>
    <lineage>
        <taxon>Eukaryota</taxon>
        <taxon>Fungi</taxon>
        <taxon>Dikarya</taxon>
        <taxon>Ascomycota</taxon>
        <taxon>Pezizomycotina</taxon>
        <taxon>Sordariomycetes</taxon>
        <taxon>Hypocreomycetidae</taxon>
        <taxon>Hypocreales</taxon>
        <taxon>Cordycipitaceae</taxon>
        <taxon>Niveomyces</taxon>
    </lineage>
</organism>
<accession>A0A167P1W0</accession>
<sequence>MLLSSFLYGAGLAFAAPGLPVDASGADRVTSVMAIGENAASIPPPDPAFPFTDLCDAWHIEYLVSGSQLSLWTKCPMLPGPEYISVMSLEASLVATDKKIKPAFPSNSAPQNFSTVCQDCQLAGKSTAFMMCSCSTNTQQKLSIDLSEYITSVRGLVCFTDGVVCGDVTATVPLPTATPVLM</sequence>
<keyword evidence="3" id="KW-1185">Reference proteome</keyword>
<evidence type="ECO:0000256" key="1">
    <source>
        <dbReference type="SAM" id="SignalP"/>
    </source>
</evidence>
<dbReference type="Proteomes" id="UP000076874">
    <property type="component" value="Unassembled WGS sequence"/>
</dbReference>
<dbReference type="Gene3D" id="2.30.60.10">
    <property type="entry name" value="Cyanovirin-N"/>
    <property type="match status" value="1"/>
</dbReference>
<feature type="chain" id="PRO_5012588178" description="Cyanovirin-N domain-containing protein" evidence="1">
    <location>
        <begin position="16"/>
        <end position="182"/>
    </location>
</feature>
<dbReference type="OrthoDB" id="10361907at2759"/>
<feature type="signal peptide" evidence="1">
    <location>
        <begin position="1"/>
        <end position="15"/>
    </location>
</feature>
<reference evidence="2 3" key="1">
    <citation type="journal article" date="2016" name="Genome Biol. Evol.">
        <title>Divergent and convergent evolution of fungal pathogenicity.</title>
        <authorList>
            <person name="Shang Y."/>
            <person name="Xiao G."/>
            <person name="Zheng P."/>
            <person name="Cen K."/>
            <person name="Zhan S."/>
            <person name="Wang C."/>
        </authorList>
    </citation>
    <scope>NUCLEOTIDE SEQUENCE [LARGE SCALE GENOMIC DNA]</scope>
    <source>
        <strain evidence="2 3">RCEF 264</strain>
    </source>
</reference>